<dbReference type="Gene3D" id="3.30.70.1400">
    <property type="entry name" value="Aminomethyltransferase beta-barrel domains"/>
    <property type="match status" value="1"/>
</dbReference>
<dbReference type="PANTHER" id="PTHR43757:SF15">
    <property type="entry name" value="PYRUVATE DEHYDROGENASE PHOSPHATASE REGULATORY SUBUNIT, MITOCHONDRIAL-LIKE"/>
    <property type="match status" value="1"/>
</dbReference>
<evidence type="ECO:0000259" key="4">
    <source>
        <dbReference type="Pfam" id="PF08669"/>
    </source>
</evidence>
<dbReference type="AlphaFoldDB" id="A0A381SYL4"/>
<feature type="domain" description="Aminomethyltransferase C-terminal" evidence="4">
    <location>
        <begin position="723"/>
        <end position="807"/>
    </location>
</feature>
<dbReference type="Gene3D" id="3.30.9.10">
    <property type="entry name" value="D-Amino Acid Oxidase, subunit A, domain 2"/>
    <property type="match status" value="1"/>
</dbReference>
<dbReference type="Pfam" id="PF01266">
    <property type="entry name" value="DAO"/>
    <property type="match status" value="1"/>
</dbReference>
<dbReference type="Pfam" id="PF01571">
    <property type="entry name" value="GCV_T"/>
    <property type="match status" value="1"/>
</dbReference>
<reference evidence="6" key="1">
    <citation type="submission" date="2018-05" db="EMBL/GenBank/DDBJ databases">
        <authorList>
            <person name="Lanie J.A."/>
            <person name="Ng W.-L."/>
            <person name="Kazmierczak K.M."/>
            <person name="Andrzejewski T.M."/>
            <person name="Davidsen T.M."/>
            <person name="Wayne K.J."/>
            <person name="Tettelin H."/>
            <person name="Glass J.I."/>
            <person name="Rusch D."/>
            <person name="Podicherti R."/>
            <person name="Tsui H.-C.T."/>
            <person name="Winkler M.E."/>
        </authorList>
    </citation>
    <scope>NUCLEOTIDE SEQUENCE</scope>
</reference>
<dbReference type="Gene3D" id="3.30.1360.120">
    <property type="entry name" value="Probable tRNA modification gtpase trme, domain 1"/>
    <property type="match status" value="1"/>
</dbReference>
<name>A0A381SYL4_9ZZZZ</name>
<protein>
    <recommendedName>
        <fullName evidence="7">FAD dependent oxidoreductase domain-containing protein</fullName>
    </recommendedName>
</protein>
<dbReference type="SUPFAM" id="SSF54373">
    <property type="entry name" value="FAD-linked reductases, C-terminal domain"/>
    <property type="match status" value="1"/>
</dbReference>
<organism evidence="6">
    <name type="scientific">marine metagenome</name>
    <dbReference type="NCBI Taxonomy" id="408172"/>
    <lineage>
        <taxon>unclassified sequences</taxon>
        <taxon>metagenomes</taxon>
        <taxon>ecological metagenomes</taxon>
    </lineage>
</organism>
<dbReference type="InterPro" id="IPR036188">
    <property type="entry name" value="FAD/NAD-bd_sf"/>
</dbReference>
<dbReference type="InterPro" id="IPR006076">
    <property type="entry name" value="FAD-dep_OxRdtase"/>
</dbReference>
<dbReference type="GO" id="GO:0005739">
    <property type="term" value="C:mitochondrion"/>
    <property type="evidence" value="ECO:0007669"/>
    <property type="project" value="TreeGrafter"/>
</dbReference>
<dbReference type="InterPro" id="IPR013977">
    <property type="entry name" value="GcvT_C"/>
</dbReference>
<dbReference type="EMBL" id="UINC01003685">
    <property type="protein sequence ID" value="SVA08418.1"/>
    <property type="molecule type" value="Genomic_DNA"/>
</dbReference>
<dbReference type="PROSITE" id="PS51257">
    <property type="entry name" value="PROKAR_LIPOPROTEIN"/>
    <property type="match status" value="1"/>
</dbReference>
<dbReference type="InterPro" id="IPR006222">
    <property type="entry name" value="GCVT_N"/>
</dbReference>
<dbReference type="SUPFAM" id="SSF51905">
    <property type="entry name" value="FAD/NAD(P)-binding domain"/>
    <property type="match status" value="1"/>
</dbReference>
<evidence type="ECO:0000259" key="5">
    <source>
        <dbReference type="Pfam" id="PF16350"/>
    </source>
</evidence>
<dbReference type="InterPro" id="IPR028896">
    <property type="entry name" value="GcvT/YgfZ/DmdA"/>
</dbReference>
<dbReference type="Gene3D" id="2.40.30.110">
    <property type="entry name" value="Aminomethyltransferase beta-barrel domains"/>
    <property type="match status" value="1"/>
</dbReference>
<evidence type="ECO:0008006" key="7">
    <source>
        <dbReference type="Google" id="ProtNLM"/>
    </source>
</evidence>
<evidence type="ECO:0000256" key="1">
    <source>
        <dbReference type="ARBA" id="ARBA00008609"/>
    </source>
</evidence>
<accession>A0A381SYL4</accession>
<dbReference type="InterPro" id="IPR029043">
    <property type="entry name" value="GcvT/YgfZ_C"/>
</dbReference>
<dbReference type="Gene3D" id="3.50.50.60">
    <property type="entry name" value="FAD/NAD(P)-binding domain"/>
    <property type="match status" value="1"/>
</dbReference>
<evidence type="ECO:0000313" key="6">
    <source>
        <dbReference type="EMBL" id="SVA08418.1"/>
    </source>
</evidence>
<dbReference type="PANTHER" id="PTHR43757">
    <property type="entry name" value="AMINOMETHYLTRANSFERASE"/>
    <property type="match status" value="1"/>
</dbReference>
<dbReference type="SUPFAM" id="SSF103025">
    <property type="entry name" value="Folate-binding domain"/>
    <property type="match status" value="1"/>
</dbReference>
<feature type="domain" description="GCVT N-terminal" evidence="3">
    <location>
        <begin position="426"/>
        <end position="703"/>
    </location>
</feature>
<evidence type="ECO:0000259" key="3">
    <source>
        <dbReference type="Pfam" id="PF01571"/>
    </source>
</evidence>
<dbReference type="Pfam" id="PF08669">
    <property type="entry name" value="GCV_T_C"/>
    <property type="match status" value="1"/>
</dbReference>
<dbReference type="InterPro" id="IPR032503">
    <property type="entry name" value="FAO_M"/>
</dbReference>
<dbReference type="SUPFAM" id="SSF101790">
    <property type="entry name" value="Aminomethyltransferase beta-barrel domain"/>
    <property type="match status" value="1"/>
</dbReference>
<feature type="domain" description="FAD dependent oxidoreductase central" evidence="5">
    <location>
        <begin position="369"/>
        <end position="424"/>
    </location>
</feature>
<evidence type="ECO:0000259" key="2">
    <source>
        <dbReference type="Pfam" id="PF01266"/>
    </source>
</evidence>
<dbReference type="Pfam" id="PF16350">
    <property type="entry name" value="FAO_M"/>
    <property type="match status" value="1"/>
</dbReference>
<dbReference type="InterPro" id="IPR027266">
    <property type="entry name" value="TrmE/GcvT-like"/>
</dbReference>
<gene>
    <name evidence="6" type="ORF">METZ01_LOCUS61272</name>
</gene>
<comment type="similarity">
    <text evidence="1">Belongs to the GcvT family.</text>
</comment>
<feature type="domain" description="FAD dependent oxidoreductase" evidence="2">
    <location>
        <begin position="11"/>
        <end position="366"/>
    </location>
</feature>
<sequence>MKSNFPKQTSIVIIGGGIMGCSTAYHLTKNGCQDVILLERAKLTCGTTWHSAAQVRQLRSTESLTRLVQKSVNLYSNLEKETGQATGWKETGSLSIANNQDRLTHIRRQASLSRAFGIGAEEITVKKAAEKWPLMRNDDLLGAVYSPSDGRVNPSDVCAALVKASKSRGLTVIEDTPVTGISTKNGWVTSIQTSKGEISCEKIVNCAGIWGRQVAGMAGVAAPLHACEHFYLLTEIINSINGPLPTLSDHDGHLYLRDEGGGLLIGCFEPKAKSLDLEKIPPDFAFELLPEDWSHIEPILTNAVYRVPELEKIGVKKLLNGPESFTPDDNFLLGESPELRGFYLGCGMCSVGIACGGGAGSALAEWVIEGEPSMDLWPVDIRRFAKVQNSIRTLRERSSETLSLHYAVSFPGRQYKTARNLRLSPLHSRLEKAGAVFSAQMGWERPWWFNPKGISTHPELSFEKPGWFFLHAQEHEAARKSVVLIDQSTFGKLIVQGRDAEKFLQRLCANDISSAHDRVVYTPLLNNHGGYESDLTIMCLDEDRFLLITGTGQPVRDHNWITRNIKPEEFVSVTDITGEYAVISVAGPNSRKLLNLASPDDFSNEGFSYFTHRNVEIGPGIVRAARLSYTGELGWELYVPSESAIPVFDTLNEYGSDLGLKLAGMEALRSLRIEKGFRAWGHEIGPYDTPFEAGMGFSVKLNKKVSFLGKEALVKQKKKGIKRYLVMLTAKDSEAHAHGGEPIWLNDKLAGHTTSGTFGHSVGCTVMMGYINCLDTKLEKTLSNGNFEVEIACRRFAAQASLEAPYDPKGVVLEK</sequence>
<proteinExistence type="inferred from homology"/>